<organism evidence="7 8">
    <name type="scientific">Hypholoma sublateritium (strain FD-334 SS-4)</name>
    <dbReference type="NCBI Taxonomy" id="945553"/>
    <lineage>
        <taxon>Eukaryota</taxon>
        <taxon>Fungi</taxon>
        <taxon>Dikarya</taxon>
        <taxon>Basidiomycota</taxon>
        <taxon>Agaricomycotina</taxon>
        <taxon>Agaricomycetes</taxon>
        <taxon>Agaricomycetidae</taxon>
        <taxon>Agaricales</taxon>
        <taxon>Agaricineae</taxon>
        <taxon>Strophariaceae</taxon>
        <taxon>Hypholoma</taxon>
    </lineage>
</organism>
<protein>
    <recommendedName>
        <fullName evidence="9">EI24-domain-containing protein</fullName>
    </recommendedName>
</protein>
<feature type="region of interest" description="Disordered" evidence="5">
    <location>
        <begin position="336"/>
        <end position="394"/>
    </location>
</feature>
<feature type="transmembrane region" description="Helical" evidence="6">
    <location>
        <begin position="233"/>
        <end position="266"/>
    </location>
</feature>
<keyword evidence="2 6" id="KW-0812">Transmembrane</keyword>
<dbReference type="OrthoDB" id="266518at2759"/>
<dbReference type="PANTHER" id="PTHR21389:SF0">
    <property type="entry name" value="ETOPOSIDE-INDUCED PROTEIN 2.4 HOMOLOG"/>
    <property type="match status" value="1"/>
</dbReference>
<dbReference type="EMBL" id="KN817569">
    <property type="protein sequence ID" value="KJA20242.1"/>
    <property type="molecule type" value="Genomic_DNA"/>
</dbReference>
<dbReference type="GO" id="GO:0005783">
    <property type="term" value="C:endoplasmic reticulum"/>
    <property type="evidence" value="ECO:0007669"/>
    <property type="project" value="TreeGrafter"/>
</dbReference>
<dbReference type="GO" id="GO:0016020">
    <property type="term" value="C:membrane"/>
    <property type="evidence" value="ECO:0007669"/>
    <property type="project" value="UniProtKB-SubCell"/>
</dbReference>
<dbReference type="Proteomes" id="UP000054270">
    <property type="component" value="Unassembled WGS sequence"/>
</dbReference>
<evidence type="ECO:0000256" key="2">
    <source>
        <dbReference type="ARBA" id="ARBA00022692"/>
    </source>
</evidence>
<dbReference type="InterPro" id="IPR059112">
    <property type="entry name" value="CysZ/EI24"/>
</dbReference>
<evidence type="ECO:0000256" key="4">
    <source>
        <dbReference type="ARBA" id="ARBA00023136"/>
    </source>
</evidence>
<accession>A0A0D2L0T1</accession>
<keyword evidence="3 6" id="KW-1133">Transmembrane helix</keyword>
<dbReference type="Pfam" id="PF07264">
    <property type="entry name" value="EI24"/>
    <property type="match status" value="1"/>
</dbReference>
<evidence type="ECO:0000256" key="3">
    <source>
        <dbReference type="ARBA" id="ARBA00022989"/>
    </source>
</evidence>
<feature type="transmembrane region" description="Helical" evidence="6">
    <location>
        <begin position="190"/>
        <end position="212"/>
    </location>
</feature>
<sequence length="394" mass="44100">MATANYTSRPQASYYPPGQTARISSRQLYPTFLPVYDSILLQVTWAWRGLCDAFRWDIAFSAISSDAEIRANVYKSFLLNSLSLLSIYVFDLLLAPLVQGQQKWFHRNIGWFYQVLWLFPVVGVSLYLNGTWCTIIAKRTFLLQHGGRPAAPQPTSYRGILTAIATSAYRIVMVCTSVVISFALGRVPVVGPTAGFIFMCWVDSYYCFEFVWIARNFSLTRRIRHLEERWAYYFAYGLPSAALCTWGTGLANAAIFALVFPMYIIMAMHAKPVPADPYNPMPPLAAQRPGETDTIRHPSPFVPIRLPVFAVVIWVNDWVVRLLQVIGGRPIVRHREAPRPRGFSDASESAEGGANRAPMEMKPLHNSAAAGPPSTKGARAGTTRVNIGTRRKLD</sequence>
<evidence type="ECO:0000256" key="5">
    <source>
        <dbReference type="SAM" id="MobiDB-lite"/>
    </source>
</evidence>
<evidence type="ECO:0000256" key="6">
    <source>
        <dbReference type="SAM" id="Phobius"/>
    </source>
</evidence>
<gene>
    <name evidence="7" type="ORF">HYPSUDRAFT_43368</name>
</gene>
<dbReference type="AlphaFoldDB" id="A0A0D2L0T1"/>
<evidence type="ECO:0000256" key="1">
    <source>
        <dbReference type="ARBA" id="ARBA00004141"/>
    </source>
</evidence>
<feature type="transmembrane region" description="Helical" evidence="6">
    <location>
        <begin position="111"/>
        <end position="137"/>
    </location>
</feature>
<keyword evidence="4 6" id="KW-0472">Membrane</keyword>
<dbReference type="OMA" id="CWVDSYY"/>
<comment type="subcellular location">
    <subcellularLocation>
        <location evidence="1">Membrane</location>
        <topology evidence="1">Multi-pass membrane protein</topology>
    </subcellularLocation>
</comment>
<dbReference type="PANTHER" id="PTHR21389">
    <property type="entry name" value="P53 INDUCED PROTEIN"/>
    <property type="match status" value="1"/>
</dbReference>
<feature type="transmembrane region" description="Helical" evidence="6">
    <location>
        <begin position="77"/>
        <end position="99"/>
    </location>
</feature>
<keyword evidence="8" id="KW-1185">Reference proteome</keyword>
<evidence type="ECO:0008006" key="9">
    <source>
        <dbReference type="Google" id="ProtNLM"/>
    </source>
</evidence>
<dbReference type="GO" id="GO:0016236">
    <property type="term" value="P:macroautophagy"/>
    <property type="evidence" value="ECO:0007669"/>
    <property type="project" value="TreeGrafter"/>
</dbReference>
<feature type="transmembrane region" description="Helical" evidence="6">
    <location>
        <begin position="158"/>
        <end position="184"/>
    </location>
</feature>
<evidence type="ECO:0000313" key="8">
    <source>
        <dbReference type="Proteomes" id="UP000054270"/>
    </source>
</evidence>
<evidence type="ECO:0000313" key="7">
    <source>
        <dbReference type="EMBL" id="KJA20242.1"/>
    </source>
</evidence>
<proteinExistence type="predicted"/>
<name>A0A0D2L0T1_HYPSF</name>
<reference evidence="8" key="1">
    <citation type="submission" date="2014-04" db="EMBL/GenBank/DDBJ databases">
        <title>Evolutionary Origins and Diversification of the Mycorrhizal Mutualists.</title>
        <authorList>
            <consortium name="DOE Joint Genome Institute"/>
            <consortium name="Mycorrhizal Genomics Consortium"/>
            <person name="Kohler A."/>
            <person name="Kuo A."/>
            <person name="Nagy L.G."/>
            <person name="Floudas D."/>
            <person name="Copeland A."/>
            <person name="Barry K.W."/>
            <person name="Cichocki N."/>
            <person name="Veneault-Fourrey C."/>
            <person name="LaButti K."/>
            <person name="Lindquist E.A."/>
            <person name="Lipzen A."/>
            <person name="Lundell T."/>
            <person name="Morin E."/>
            <person name="Murat C."/>
            <person name="Riley R."/>
            <person name="Ohm R."/>
            <person name="Sun H."/>
            <person name="Tunlid A."/>
            <person name="Henrissat B."/>
            <person name="Grigoriev I.V."/>
            <person name="Hibbett D.S."/>
            <person name="Martin F."/>
        </authorList>
    </citation>
    <scope>NUCLEOTIDE SEQUENCE [LARGE SCALE GENOMIC DNA]</scope>
    <source>
        <strain evidence="8">FD-334 SS-4</strain>
    </source>
</reference>